<evidence type="ECO:0000256" key="10">
    <source>
        <dbReference type="ARBA" id="ARBA00048540"/>
    </source>
</evidence>
<evidence type="ECO:0000256" key="9">
    <source>
        <dbReference type="ARBA" id="ARBA00031306"/>
    </source>
</evidence>
<evidence type="ECO:0000256" key="5">
    <source>
        <dbReference type="ARBA" id="ARBA00022679"/>
    </source>
</evidence>
<dbReference type="Proteomes" id="UP001501495">
    <property type="component" value="Unassembled WGS sequence"/>
</dbReference>
<dbReference type="EMBL" id="BAAAZH010000001">
    <property type="protein sequence ID" value="GAA4107608.1"/>
    <property type="molecule type" value="Genomic_DNA"/>
</dbReference>
<dbReference type="SUPFAM" id="SSF143631">
    <property type="entry name" value="ApbE-like"/>
    <property type="match status" value="1"/>
</dbReference>
<name>A0ABP7X8W5_9ACTN</name>
<keyword evidence="4" id="KW-0285">Flavoprotein</keyword>
<evidence type="ECO:0000256" key="3">
    <source>
        <dbReference type="ARBA" id="ARBA00016337"/>
    </source>
</evidence>
<sequence>MSVYSARWREWSCEVVVQTAHAADLPVARGLVEQVLADVGAVASRFRSDSDLARVNAAPGRWVSVDPLLVAAVGVAVQAAHDTDGLVHPLLGRPLVELGYDRTLGLLETAGPALAPVSAPPALDAWRAVEWSEDAVRIPAGTALDLGATAKAWATDLAVAACREHLDHPALVGIGGDLRTVDDTAWRVGIREDADTEPLAVIDLVGALATSGTRVRRWRRGGVERHHLLDPRTGLPATDVWHTVSVAAPTCVAANTASTAAVVLGSAAPAWLAARGLVARLAGGSGEGRVVHTVGGWPADTLEEIA</sequence>
<keyword evidence="5 11" id="KW-0808">Transferase</keyword>
<reference evidence="12" key="1">
    <citation type="journal article" date="2019" name="Int. J. Syst. Evol. Microbiol.">
        <title>The Global Catalogue of Microorganisms (GCM) 10K type strain sequencing project: providing services to taxonomists for standard genome sequencing and annotation.</title>
        <authorList>
            <consortium name="The Broad Institute Genomics Platform"/>
            <consortium name="The Broad Institute Genome Sequencing Center for Infectious Disease"/>
            <person name="Wu L."/>
            <person name="Ma J."/>
        </authorList>
    </citation>
    <scope>NUCLEOTIDE SEQUENCE [LARGE SCALE GENOMIC DNA]</scope>
    <source>
        <strain evidence="12">JCM 16703</strain>
    </source>
</reference>
<keyword evidence="8" id="KW-0460">Magnesium</keyword>
<dbReference type="PANTHER" id="PTHR30040:SF2">
    <property type="entry name" value="FAD:PROTEIN FMN TRANSFERASE"/>
    <property type="match status" value="1"/>
</dbReference>
<dbReference type="GO" id="GO:0016740">
    <property type="term" value="F:transferase activity"/>
    <property type="evidence" value="ECO:0007669"/>
    <property type="project" value="UniProtKB-KW"/>
</dbReference>
<dbReference type="PANTHER" id="PTHR30040">
    <property type="entry name" value="THIAMINE BIOSYNTHESIS LIPOPROTEIN APBE"/>
    <property type="match status" value="1"/>
</dbReference>
<keyword evidence="6" id="KW-0479">Metal-binding</keyword>
<comment type="cofactor">
    <cofactor evidence="1">
        <name>Mg(2+)</name>
        <dbReference type="ChEBI" id="CHEBI:18420"/>
    </cofactor>
</comment>
<dbReference type="RefSeq" id="WP_344731177.1">
    <property type="nucleotide sequence ID" value="NZ_BAAAZH010000001.1"/>
</dbReference>
<protein>
    <recommendedName>
        <fullName evidence="3">FAD:protein FMN transferase</fullName>
        <ecNumber evidence="2">2.7.1.180</ecNumber>
    </recommendedName>
    <alternativeName>
        <fullName evidence="9">Flavin transferase</fullName>
    </alternativeName>
</protein>
<accession>A0ABP7X8W5</accession>
<evidence type="ECO:0000256" key="8">
    <source>
        <dbReference type="ARBA" id="ARBA00022842"/>
    </source>
</evidence>
<evidence type="ECO:0000313" key="12">
    <source>
        <dbReference type="Proteomes" id="UP001501495"/>
    </source>
</evidence>
<gene>
    <name evidence="11" type="ORF">GCM10022215_00610</name>
</gene>
<dbReference type="InterPro" id="IPR024932">
    <property type="entry name" value="ApbE"/>
</dbReference>
<dbReference type="EC" id="2.7.1.180" evidence="2"/>
<comment type="caution">
    <text evidence="11">The sequence shown here is derived from an EMBL/GenBank/DDBJ whole genome shotgun (WGS) entry which is preliminary data.</text>
</comment>
<evidence type="ECO:0000313" key="11">
    <source>
        <dbReference type="EMBL" id="GAA4107608.1"/>
    </source>
</evidence>
<keyword evidence="7" id="KW-0274">FAD</keyword>
<organism evidence="11 12">
    <name type="scientific">Nocardioides fonticola</name>
    <dbReference type="NCBI Taxonomy" id="450363"/>
    <lineage>
        <taxon>Bacteria</taxon>
        <taxon>Bacillati</taxon>
        <taxon>Actinomycetota</taxon>
        <taxon>Actinomycetes</taxon>
        <taxon>Propionibacteriales</taxon>
        <taxon>Nocardioidaceae</taxon>
        <taxon>Nocardioides</taxon>
    </lineage>
</organism>
<evidence type="ECO:0000256" key="2">
    <source>
        <dbReference type="ARBA" id="ARBA00011955"/>
    </source>
</evidence>
<proteinExistence type="predicted"/>
<dbReference type="Gene3D" id="3.10.520.10">
    <property type="entry name" value="ApbE-like domains"/>
    <property type="match status" value="1"/>
</dbReference>
<comment type="catalytic activity">
    <reaction evidence="10">
        <text>L-threonyl-[protein] + FAD = FMN-L-threonyl-[protein] + AMP + H(+)</text>
        <dbReference type="Rhea" id="RHEA:36847"/>
        <dbReference type="Rhea" id="RHEA-COMP:11060"/>
        <dbReference type="Rhea" id="RHEA-COMP:11061"/>
        <dbReference type="ChEBI" id="CHEBI:15378"/>
        <dbReference type="ChEBI" id="CHEBI:30013"/>
        <dbReference type="ChEBI" id="CHEBI:57692"/>
        <dbReference type="ChEBI" id="CHEBI:74257"/>
        <dbReference type="ChEBI" id="CHEBI:456215"/>
        <dbReference type="EC" id="2.7.1.180"/>
    </reaction>
</comment>
<dbReference type="Pfam" id="PF02424">
    <property type="entry name" value="ApbE"/>
    <property type="match status" value="1"/>
</dbReference>
<evidence type="ECO:0000256" key="4">
    <source>
        <dbReference type="ARBA" id="ARBA00022630"/>
    </source>
</evidence>
<keyword evidence="12" id="KW-1185">Reference proteome</keyword>
<evidence type="ECO:0000256" key="7">
    <source>
        <dbReference type="ARBA" id="ARBA00022827"/>
    </source>
</evidence>
<dbReference type="InterPro" id="IPR003374">
    <property type="entry name" value="ApbE-like_sf"/>
</dbReference>
<evidence type="ECO:0000256" key="6">
    <source>
        <dbReference type="ARBA" id="ARBA00022723"/>
    </source>
</evidence>
<evidence type="ECO:0000256" key="1">
    <source>
        <dbReference type="ARBA" id="ARBA00001946"/>
    </source>
</evidence>